<name>A0ABU0EDN2_9CELL</name>
<gene>
    <name evidence="7" type="ORF">J2X26_001695</name>
</gene>
<evidence type="ECO:0000256" key="1">
    <source>
        <dbReference type="ARBA" id="ARBA00022679"/>
    </source>
</evidence>
<reference evidence="7 8" key="1">
    <citation type="submission" date="2023-07" db="EMBL/GenBank/DDBJ databases">
        <title>Sorghum-associated microbial communities from plants grown in Nebraska, USA.</title>
        <authorList>
            <person name="Schachtman D."/>
        </authorList>
    </citation>
    <scope>NUCLEOTIDE SEQUENCE [LARGE SCALE GENOMIC DNA]</scope>
    <source>
        <strain evidence="7 8">BE332</strain>
    </source>
</reference>
<protein>
    <recommendedName>
        <fullName evidence="6">Maltokinase N-terminal cap domain-containing protein</fullName>
    </recommendedName>
</protein>
<comment type="caution">
    <text evidence="7">The sequence shown here is derived from an EMBL/GenBank/DDBJ whole genome shotgun (WGS) entry which is preliminary data.</text>
</comment>
<keyword evidence="2" id="KW-0547">Nucleotide-binding</keyword>
<feature type="domain" description="Maltokinase N-terminal cap" evidence="6">
    <location>
        <begin position="20"/>
        <end position="99"/>
    </location>
</feature>
<dbReference type="NCBIfam" id="NF047744">
    <property type="entry name" value="CG0192_rel"/>
    <property type="match status" value="1"/>
</dbReference>
<evidence type="ECO:0000256" key="5">
    <source>
        <dbReference type="SAM" id="MobiDB-lite"/>
    </source>
</evidence>
<dbReference type="RefSeq" id="WP_307491399.1">
    <property type="nucleotide sequence ID" value="NZ_JAUSVB010000002.1"/>
</dbReference>
<keyword evidence="3" id="KW-0418">Kinase</keyword>
<keyword evidence="1" id="KW-0808">Transferase</keyword>
<proteinExistence type="predicted"/>
<dbReference type="EMBL" id="JAUSVB010000002">
    <property type="protein sequence ID" value="MDQ0373384.1"/>
    <property type="molecule type" value="Genomic_DNA"/>
</dbReference>
<sequence>MALLHRATIRPTKAELLADWVPTQPWGEQEFDLVRGYRFDDPDGEVGIETHVLSTADGDLLQVPLTYRGAPLDGAERFLICTMEHSVLGQRWIYDATGDPVYAGVLASVLLAGVDQAEEMVEGADAPREPSMRVTGSGSRSDGVPPVGDVSVSSDATTTVMDLAGALRLVLCRRLDRQATPTDHESTLTGTWSGLESPVVLAYVA</sequence>
<evidence type="ECO:0000313" key="8">
    <source>
        <dbReference type="Proteomes" id="UP001239626"/>
    </source>
</evidence>
<organism evidence="7 8">
    <name type="scientific">Cellulomonas humilata</name>
    <dbReference type="NCBI Taxonomy" id="144055"/>
    <lineage>
        <taxon>Bacteria</taxon>
        <taxon>Bacillati</taxon>
        <taxon>Actinomycetota</taxon>
        <taxon>Actinomycetes</taxon>
        <taxon>Micrococcales</taxon>
        <taxon>Cellulomonadaceae</taxon>
        <taxon>Cellulomonas</taxon>
    </lineage>
</organism>
<dbReference type="Proteomes" id="UP001239626">
    <property type="component" value="Unassembled WGS sequence"/>
</dbReference>
<keyword evidence="8" id="KW-1185">Reference proteome</keyword>
<evidence type="ECO:0000313" key="7">
    <source>
        <dbReference type="EMBL" id="MDQ0373384.1"/>
    </source>
</evidence>
<evidence type="ECO:0000256" key="2">
    <source>
        <dbReference type="ARBA" id="ARBA00022741"/>
    </source>
</evidence>
<dbReference type="InterPro" id="IPR040999">
    <property type="entry name" value="Mak_N_cap"/>
</dbReference>
<keyword evidence="4" id="KW-0067">ATP-binding</keyword>
<evidence type="ECO:0000259" key="6">
    <source>
        <dbReference type="Pfam" id="PF18085"/>
    </source>
</evidence>
<accession>A0ABU0EDN2</accession>
<evidence type="ECO:0000256" key="4">
    <source>
        <dbReference type="ARBA" id="ARBA00022840"/>
    </source>
</evidence>
<evidence type="ECO:0000256" key="3">
    <source>
        <dbReference type="ARBA" id="ARBA00022777"/>
    </source>
</evidence>
<feature type="region of interest" description="Disordered" evidence="5">
    <location>
        <begin position="123"/>
        <end position="147"/>
    </location>
</feature>
<dbReference type="Pfam" id="PF18085">
    <property type="entry name" value="Mak_N_cap"/>
    <property type="match status" value="1"/>
</dbReference>